<comment type="caution">
    <text evidence="6">The sequence shown here is derived from an EMBL/GenBank/DDBJ whole genome shotgun (WGS) entry which is preliminary data.</text>
</comment>
<name>A0A4R4E895_9BACL</name>
<evidence type="ECO:0000256" key="1">
    <source>
        <dbReference type="ARBA" id="ARBA00000073"/>
    </source>
</evidence>
<keyword evidence="7" id="KW-1185">Reference proteome</keyword>
<dbReference type="EC" id="5.4.99.-" evidence="4"/>
<comment type="similarity">
    <text evidence="2 4">Belongs to the pseudouridine synthase RluA family.</text>
</comment>
<dbReference type="AlphaFoldDB" id="A0A4R4E895"/>
<evidence type="ECO:0000313" key="6">
    <source>
        <dbReference type="EMBL" id="TCZ75173.1"/>
    </source>
</evidence>
<evidence type="ECO:0000256" key="3">
    <source>
        <dbReference type="PIRSR" id="PIRSR606225-1"/>
    </source>
</evidence>
<reference evidence="6 7" key="1">
    <citation type="submission" date="2019-03" db="EMBL/GenBank/DDBJ databases">
        <authorList>
            <person name="Kim M.K.M."/>
        </authorList>
    </citation>
    <scope>NUCLEOTIDE SEQUENCE [LARGE SCALE GENOMIC DNA]</scope>
    <source>
        <strain evidence="6 7">18JY21-1</strain>
    </source>
</reference>
<keyword evidence="4" id="KW-0413">Isomerase</keyword>
<evidence type="ECO:0000313" key="7">
    <source>
        <dbReference type="Proteomes" id="UP000295418"/>
    </source>
</evidence>
<sequence length="289" mass="32351">MNAYNRKGEWLSIALPAPVELTYEAVSSVIPMIPKMWNKLKANGGVRMQGTRLMLHLFPSEHDSPPITPEWGELTIAYEDDYCLVVVKSVGMPVHGITANQPGTLAGRVAAYYAETGQACRVRHIHRLDVDTSGLVLYAKNEWAHQQLDEQMRAKSIHRTYLAVAEGRFSRKKGTINQPIGRDRHHNARRRVSSSGDAAVTHYKVMEQFSHGALVELSLETGRTHQIRVHLSYLGHPLIGDKLYGGSDKLLSHQALHGYKLSFTHPLTADLIEVEAPLPNEIEQVMKQL</sequence>
<dbReference type="EMBL" id="SKFG01000022">
    <property type="protein sequence ID" value="TCZ75173.1"/>
    <property type="molecule type" value="Genomic_DNA"/>
</dbReference>
<dbReference type="NCBIfam" id="TIGR00005">
    <property type="entry name" value="rluA_subfam"/>
    <property type="match status" value="1"/>
</dbReference>
<dbReference type="InterPro" id="IPR050188">
    <property type="entry name" value="RluA_PseudoU_synthase"/>
</dbReference>
<dbReference type="PANTHER" id="PTHR21600">
    <property type="entry name" value="MITOCHONDRIAL RNA PSEUDOURIDINE SYNTHASE"/>
    <property type="match status" value="1"/>
</dbReference>
<feature type="active site" evidence="3">
    <location>
        <position position="129"/>
    </location>
</feature>
<dbReference type="Pfam" id="PF00849">
    <property type="entry name" value="PseudoU_synth_2"/>
    <property type="match status" value="1"/>
</dbReference>
<dbReference type="GO" id="GO:0003723">
    <property type="term" value="F:RNA binding"/>
    <property type="evidence" value="ECO:0007669"/>
    <property type="project" value="InterPro"/>
</dbReference>
<dbReference type="GO" id="GO:0009982">
    <property type="term" value="F:pseudouridine synthase activity"/>
    <property type="evidence" value="ECO:0007669"/>
    <property type="project" value="InterPro"/>
</dbReference>
<dbReference type="Proteomes" id="UP000295418">
    <property type="component" value="Unassembled WGS sequence"/>
</dbReference>
<dbReference type="PANTHER" id="PTHR21600:SF71">
    <property type="entry name" value="PSEUDOURIDINE SYNTHASE"/>
    <property type="match status" value="1"/>
</dbReference>
<organism evidence="6 7">
    <name type="scientific">Paenibacillus albiflavus</name>
    <dbReference type="NCBI Taxonomy" id="2545760"/>
    <lineage>
        <taxon>Bacteria</taxon>
        <taxon>Bacillati</taxon>
        <taxon>Bacillota</taxon>
        <taxon>Bacilli</taxon>
        <taxon>Bacillales</taxon>
        <taxon>Paenibacillaceae</taxon>
        <taxon>Paenibacillus</taxon>
    </lineage>
</organism>
<dbReference type="OrthoDB" id="9773999at2"/>
<dbReference type="CDD" id="cd02869">
    <property type="entry name" value="PseudoU_synth_RluA_like"/>
    <property type="match status" value="1"/>
</dbReference>
<proteinExistence type="inferred from homology"/>
<protein>
    <recommendedName>
        <fullName evidence="4">Pseudouridine synthase</fullName>
        <ecNumber evidence="4">5.4.99.-</ecNumber>
    </recommendedName>
</protein>
<evidence type="ECO:0000256" key="4">
    <source>
        <dbReference type="RuleBase" id="RU362028"/>
    </source>
</evidence>
<dbReference type="RefSeq" id="WP_132419585.1">
    <property type="nucleotide sequence ID" value="NZ_SKFG01000022.1"/>
</dbReference>
<dbReference type="Gene3D" id="3.30.2350.10">
    <property type="entry name" value="Pseudouridine synthase"/>
    <property type="match status" value="1"/>
</dbReference>
<accession>A0A4R4E895</accession>
<comment type="catalytic activity">
    <reaction evidence="1 4">
        <text>a uridine in RNA = a pseudouridine in RNA</text>
        <dbReference type="Rhea" id="RHEA:48348"/>
        <dbReference type="Rhea" id="RHEA-COMP:12068"/>
        <dbReference type="Rhea" id="RHEA-COMP:12069"/>
        <dbReference type="ChEBI" id="CHEBI:65314"/>
        <dbReference type="ChEBI" id="CHEBI:65315"/>
    </reaction>
</comment>
<evidence type="ECO:0000259" key="5">
    <source>
        <dbReference type="Pfam" id="PF00849"/>
    </source>
</evidence>
<comment type="function">
    <text evidence="4">Responsible for synthesis of pseudouridine from uracil.</text>
</comment>
<evidence type="ECO:0000256" key="2">
    <source>
        <dbReference type="ARBA" id="ARBA00010876"/>
    </source>
</evidence>
<dbReference type="SUPFAM" id="SSF55120">
    <property type="entry name" value="Pseudouridine synthase"/>
    <property type="match status" value="1"/>
</dbReference>
<dbReference type="GO" id="GO:0140098">
    <property type="term" value="F:catalytic activity, acting on RNA"/>
    <property type="evidence" value="ECO:0007669"/>
    <property type="project" value="UniProtKB-ARBA"/>
</dbReference>
<dbReference type="InterPro" id="IPR020103">
    <property type="entry name" value="PsdUridine_synth_cat_dom_sf"/>
</dbReference>
<dbReference type="InterPro" id="IPR006225">
    <property type="entry name" value="PsdUridine_synth_RluC/D"/>
</dbReference>
<gene>
    <name evidence="6" type="ORF">E0485_18685</name>
</gene>
<dbReference type="GO" id="GO:0000455">
    <property type="term" value="P:enzyme-directed rRNA pseudouridine synthesis"/>
    <property type="evidence" value="ECO:0007669"/>
    <property type="project" value="TreeGrafter"/>
</dbReference>
<feature type="domain" description="Pseudouridine synthase RsuA/RluA-like" evidence="5">
    <location>
        <begin position="83"/>
        <end position="232"/>
    </location>
</feature>
<dbReference type="InterPro" id="IPR006145">
    <property type="entry name" value="PsdUridine_synth_RsuA/RluA"/>
</dbReference>